<keyword evidence="18" id="KW-0539">Nucleus</keyword>
<comment type="catalytic activity">
    <reaction evidence="24">
        <text>Endohydrolysis of (1-&gt;4)-beta-D-xylosidic linkages in xylans.</text>
        <dbReference type="EC" id="3.2.1.8"/>
    </reaction>
</comment>
<comment type="function">
    <text evidence="22">Acts as a protein folding chaperone for elongation factor 1-alpha.</text>
</comment>
<dbReference type="Pfam" id="PF00331">
    <property type="entry name" value="Glyco_hydro_10"/>
    <property type="match status" value="1"/>
</dbReference>
<dbReference type="AlphaFoldDB" id="A0A1Q3ENX9"/>
<dbReference type="EMBL" id="BDGU01000822">
    <property type="protein sequence ID" value="GAW08886.1"/>
    <property type="molecule type" value="Genomic_DNA"/>
</dbReference>
<evidence type="ECO:0000259" key="26">
    <source>
        <dbReference type="PROSITE" id="PS51760"/>
    </source>
</evidence>
<comment type="similarity">
    <text evidence="3 24">Belongs to the glycosyl hydrolase 10 (cellulase F) family.</text>
</comment>
<evidence type="ECO:0000256" key="3">
    <source>
        <dbReference type="ARBA" id="ARBA00007495"/>
    </source>
</evidence>
<dbReference type="GO" id="GO:0000139">
    <property type="term" value="C:Golgi membrane"/>
    <property type="evidence" value="ECO:0007669"/>
    <property type="project" value="UniProtKB-SubCell"/>
</dbReference>
<dbReference type="STRING" id="5353.A0A1Q3ENX9"/>
<evidence type="ECO:0000256" key="4">
    <source>
        <dbReference type="ARBA" id="ARBA00008354"/>
    </source>
</evidence>
<gene>
    <name evidence="27" type="ORF">LENED_010994</name>
</gene>
<dbReference type="Gene3D" id="3.20.20.80">
    <property type="entry name" value="Glycosidases"/>
    <property type="match status" value="1"/>
</dbReference>
<protein>
    <recommendedName>
        <fullName evidence="24 25">Multifunctional fusion protein</fullName>
    </recommendedName>
    <domain>
        <recommendedName>
            <fullName evidence="24">Beta-xylanase</fullName>
            <ecNumber evidence="24">3.2.1.8</ecNumber>
        </recommendedName>
    </domain>
    <domain>
        <recommendedName>
            <fullName evidence="25">Protein ARV</fullName>
        </recommendedName>
    </domain>
</protein>
<sequence length="1147" mass="127204">MSHDAKEQLFPAIGTIADRADQLPENGASANSDEDRPMQEIESLCMKCGEQGITRMLLTSIPYFREIIVMSFRCEHCGASNNEIQSAGTIRPEGTLYTARILARSDLNRQIVRSANASIVIPELQLTLPSSARGQLTTVEGLIRDIVSDLSIDQPLRRVQDEDSYTKIQSLIDKLIEILGDDEVEDEAVDDQNNASARAASEKDLPMPAFTVKLDDPSGNSWIEFIGSMSDPKWNMRNYPRTLQQNIELGLVAAPDESASVVQGAAKLSLNDDADEVVGGGAEGTDEEIYVFPGTCSSCGHPLDTMMKKVNIPYFKDIIIMSTNCDRCGYRDNEVKSGAAISEHGKRMTLKVEDREDLSRDILKSETAGLSIPEIDLVLTHGTLGGRFTTLEGILEQVYEELSDKIFSGDSASNTPEAMQERVRFEKFLGDLKEIKSAARPFTLVLDDPLANSYIQNLYAPDPDPAMTVESYERTWDQNEELGLNDMKVEGYESDRASNSLKHPESIMPICTTCTRWLPYLYTVYQSAYNLRLDQCPNCHSFADPYVEHDELTLLIDLLLLKRAVYRHLLYNRGSEPRREDGTIGKDSGEQHRITNGRELSRWRLVLRLGSTLTFVDAFIRWSHLSVRPASNELEKSLIISPWAIETISRFTTIFFGCCIETIAFHAGVIFACYSVLRALNFRFWRSQSDIRREFRFSLIPLVLFYSSFTKLFFLFLLTIWRPSRSPLERDGNIPVSMPFDFDILSVLNFMTDNNLDREWIVRNVMGGMSAGFGLRDINPLFTTVIILFGWMTKTVQYSLSWIGIPQSGSGTVTAKARAATSTARSNTAAKAAGKLYFGSATDNPFLDEDATYKAILSDNTLFGQLSPENAMKWDATEPEQGVFTFTNGDVIVALAQANGQIMRGHNTVWGSQLPSWVSDSGFDNATLISVMQNHVSTVIGHYKGQIWDVVNEPFNDDGTLASNVFFETIGPTYIDLALQAASAADPNAKLYINDFNIEGEGAKATAMENLVTDLKSRGIPIDGIGLESHFILGEIPTTLQAQMEAFTALGVEVAVTELDIRMTLPETDALLAQQQTDYQTVVSACTAVADCVGVSALTLVICHLLRSTDKYSWVPSTFAGQGDADPWDENLEMKPAYDGIIAGFSS</sequence>
<proteinExistence type="inferred from homology"/>
<evidence type="ECO:0000256" key="21">
    <source>
        <dbReference type="ARBA" id="ARBA00023326"/>
    </source>
</evidence>
<dbReference type="SUPFAM" id="SSF51445">
    <property type="entry name" value="(Trans)glycosidases"/>
    <property type="match status" value="1"/>
</dbReference>
<dbReference type="InterPro" id="IPR056180">
    <property type="entry name" value="ZPR1_jr_dom"/>
</dbReference>
<dbReference type="GO" id="GO:0031176">
    <property type="term" value="F:endo-1,4-beta-xylanase activity"/>
    <property type="evidence" value="ECO:0007669"/>
    <property type="project" value="UniProtKB-EC"/>
</dbReference>
<evidence type="ECO:0000256" key="9">
    <source>
        <dbReference type="ARBA" id="ARBA00022737"/>
    </source>
</evidence>
<evidence type="ECO:0000256" key="1">
    <source>
        <dbReference type="ARBA" id="ARBA00004123"/>
    </source>
</evidence>
<evidence type="ECO:0000256" key="24">
    <source>
        <dbReference type="RuleBase" id="RU361174"/>
    </source>
</evidence>
<evidence type="ECO:0000256" key="5">
    <source>
        <dbReference type="ARBA" id="ARBA00009187"/>
    </source>
</evidence>
<dbReference type="SMART" id="SM00709">
    <property type="entry name" value="Zpr1"/>
    <property type="match status" value="2"/>
</dbReference>
<dbReference type="Proteomes" id="UP000188533">
    <property type="component" value="Unassembled WGS sequence"/>
</dbReference>
<feature type="domain" description="GH10" evidence="26">
    <location>
        <begin position="841"/>
        <end position="1144"/>
    </location>
</feature>
<evidence type="ECO:0000256" key="19">
    <source>
        <dbReference type="ARBA" id="ARBA00023277"/>
    </source>
</evidence>
<dbReference type="GO" id="GO:0008270">
    <property type="term" value="F:zinc ion binding"/>
    <property type="evidence" value="ECO:0007669"/>
    <property type="project" value="UniProtKB-KW"/>
</dbReference>
<evidence type="ECO:0000256" key="2">
    <source>
        <dbReference type="ARBA" id="ARBA00004477"/>
    </source>
</evidence>
<evidence type="ECO:0000256" key="15">
    <source>
        <dbReference type="ARBA" id="ARBA00023055"/>
    </source>
</evidence>
<dbReference type="InterPro" id="IPR042452">
    <property type="entry name" value="ZPR1_Znf1/2"/>
</dbReference>
<dbReference type="PROSITE" id="PS51760">
    <property type="entry name" value="GH10_2"/>
    <property type="match status" value="1"/>
</dbReference>
<keyword evidence="12 25" id="KW-0256">Endoplasmic reticulum</keyword>
<evidence type="ECO:0000256" key="22">
    <source>
        <dbReference type="ARBA" id="ARBA00054139"/>
    </source>
</evidence>
<evidence type="ECO:0000256" key="10">
    <source>
        <dbReference type="ARBA" id="ARBA00022771"/>
    </source>
</evidence>
<dbReference type="EC" id="3.2.1.8" evidence="24"/>
<dbReference type="InterPro" id="IPR040141">
    <property type="entry name" value="ZPR1"/>
</dbReference>
<keyword evidence="15 25" id="KW-0445">Lipid transport</keyword>
<evidence type="ECO:0000256" key="18">
    <source>
        <dbReference type="ARBA" id="ARBA00023242"/>
    </source>
</evidence>
<evidence type="ECO:0000256" key="14">
    <source>
        <dbReference type="ARBA" id="ARBA00022989"/>
    </source>
</evidence>
<dbReference type="SMART" id="SM00633">
    <property type="entry name" value="Glyco_10"/>
    <property type="match status" value="1"/>
</dbReference>
<keyword evidence="20 24" id="KW-0326">Glycosidase</keyword>
<dbReference type="FunFam" id="2.20.25.420:FF:000002">
    <property type="entry name" value="Zinc finger protein ZPR1"/>
    <property type="match status" value="1"/>
</dbReference>
<keyword evidence="17 25" id="KW-0472">Membrane</keyword>
<keyword evidence="25" id="KW-0333">Golgi apparatus</keyword>
<dbReference type="InterPro" id="IPR042451">
    <property type="entry name" value="ZPR1_A/B_dom"/>
</dbReference>
<keyword evidence="10" id="KW-0863">Zinc-finger</keyword>
<evidence type="ECO:0000256" key="23">
    <source>
        <dbReference type="PROSITE-ProRule" id="PRU10061"/>
    </source>
</evidence>
<keyword evidence="14 25" id="KW-1133">Transmembrane helix</keyword>
<feature type="transmembrane region" description="Helical" evidence="25">
    <location>
        <begin position="654"/>
        <end position="677"/>
    </location>
</feature>
<organism evidence="27 28">
    <name type="scientific">Lentinula edodes</name>
    <name type="common">Shiitake mushroom</name>
    <name type="synonym">Lentinus edodes</name>
    <dbReference type="NCBI Taxonomy" id="5353"/>
    <lineage>
        <taxon>Eukaryota</taxon>
        <taxon>Fungi</taxon>
        <taxon>Dikarya</taxon>
        <taxon>Basidiomycota</taxon>
        <taxon>Agaricomycotina</taxon>
        <taxon>Agaricomycetes</taxon>
        <taxon>Agaricomycetidae</taxon>
        <taxon>Agaricales</taxon>
        <taxon>Marasmiineae</taxon>
        <taxon>Omphalotaceae</taxon>
        <taxon>Lentinula</taxon>
    </lineage>
</organism>
<evidence type="ECO:0000256" key="7">
    <source>
        <dbReference type="ARBA" id="ARBA00022692"/>
    </source>
</evidence>
<keyword evidence="19 24" id="KW-0119">Carbohydrate metabolism</keyword>
<dbReference type="Gene3D" id="2.20.25.420">
    <property type="entry name" value="ZPR1, zinc finger domain"/>
    <property type="match status" value="2"/>
</dbReference>
<dbReference type="InterPro" id="IPR001000">
    <property type="entry name" value="GH10_dom"/>
</dbReference>
<dbReference type="FunFam" id="2.60.120.1040:FF:000001">
    <property type="entry name" value="Zinc finger protein ZPR1"/>
    <property type="match status" value="1"/>
</dbReference>
<keyword evidence="25" id="KW-0746">Sphingolipid metabolism</keyword>
<feature type="active site" description="Nucleophile" evidence="23">
    <location>
        <position position="1058"/>
    </location>
</feature>
<feature type="transmembrane region" description="Helical" evidence="25">
    <location>
        <begin position="697"/>
        <end position="721"/>
    </location>
</feature>
<dbReference type="Gene3D" id="2.60.120.1040">
    <property type="entry name" value="ZPR1, A/B domain"/>
    <property type="match status" value="2"/>
</dbReference>
<dbReference type="InterPro" id="IPR007290">
    <property type="entry name" value="Arv1"/>
</dbReference>
<accession>A0A1Q3ENX9</accession>
<comment type="function">
    <text evidence="25">Regulates also the sphingolipid metabolism.</text>
</comment>
<comment type="subcellular location">
    <subcellularLocation>
        <location evidence="2 25">Endoplasmic reticulum membrane</location>
        <topology evidence="2 25">Multi-pass membrane protein</topology>
    </subcellularLocation>
    <subcellularLocation>
        <location evidence="25">Golgi apparatus membrane</location>
        <topology evidence="25">Multi-pass membrane protein</topology>
    </subcellularLocation>
    <subcellularLocation>
        <location evidence="1">Nucleus</location>
    </subcellularLocation>
</comment>
<dbReference type="GO" id="GO:0000272">
    <property type="term" value="P:polysaccharide catabolic process"/>
    <property type="evidence" value="ECO:0007669"/>
    <property type="project" value="UniProtKB-KW"/>
</dbReference>
<keyword evidence="28" id="KW-1185">Reference proteome</keyword>
<dbReference type="FunFam" id="2.20.25.420:FF:000001">
    <property type="entry name" value="Zinc finger protein ZPR1"/>
    <property type="match status" value="1"/>
</dbReference>
<comment type="similarity">
    <text evidence="4">Belongs to the ZPR1 family.</text>
</comment>
<dbReference type="PROSITE" id="PS00591">
    <property type="entry name" value="GH10_1"/>
    <property type="match status" value="1"/>
</dbReference>
<evidence type="ECO:0000256" key="11">
    <source>
        <dbReference type="ARBA" id="ARBA00022801"/>
    </source>
</evidence>
<evidence type="ECO:0000313" key="28">
    <source>
        <dbReference type="Proteomes" id="UP000188533"/>
    </source>
</evidence>
<dbReference type="GO" id="GO:0005634">
    <property type="term" value="C:nucleus"/>
    <property type="evidence" value="ECO:0007669"/>
    <property type="project" value="UniProtKB-SubCell"/>
</dbReference>
<dbReference type="PRINTS" id="PR00134">
    <property type="entry name" value="GLHYDRLASE10"/>
</dbReference>
<comment type="caution">
    <text evidence="25">Lacks conserved residue(s) required for the propagation of feature annotation.</text>
</comment>
<keyword evidence="8" id="KW-0479">Metal-binding</keyword>
<evidence type="ECO:0000256" key="17">
    <source>
        <dbReference type="ARBA" id="ARBA00023136"/>
    </source>
</evidence>
<evidence type="ECO:0000256" key="6">
    <source>
        <dbReference type="ARBA" id="ARBA00022448"/>
    </source>
</evidence>
<dbReference type="GO" id="GO:0005789">
    <property type="term" value="C:endoplasmic reticulum membrane"/>
    <property type="evidence" value="ECO:0007669"/>
    <property type="project" value="UniProtKB-SubCell"/>
</dbReference>
<evidence type="ECO:0000256" key="12">
    <source>
        <dbReference type="ARBA" id="ARBA00022824"/>
    </source>
</evidence>
<evidence type="ECO:0000256" key="16">
    <source>
        <dbReference type="ARBA" id="ARBA00023098"/>
    </source>
</evidence>
<keyword evidence="7 25" id="KW-0812">Transmembrane</keyword>
<keyword evidence="9" id="KW-0677">Repeat</keyword>
<comment type="function">
    <text evidence="25">Mediator of sterol homeostasis involved in sterol uptake, trafficking and distribution into membranes.</text>
</comment>
<reference evidence="27 28" key="2">
    <citation type="submission" date="2017-02" db="EMBL/GenBank/DDBJ databases">
        <title>A genome survey and senescence transcriptome analysis in Lentinula edodes.</title>
        <authorList>
            <person name="Sakamoto Y."/>
            <person name="Nakade K."/>
            <person name="Sato S."/>
            <person name="Yoshida Y."/>
            <person name="Miyazaki K."/>
            <person name="Natsume S."/>
            <person name="Konno N."/>
        </authorList>
    </citation>
    <scope>NUCLEOTIDE SEQUENCE [LARGE SCALE GENOMIC DNA]</scope>
    <source>
        <strain evidence="27 28">NBRC 111202</strain>
    </source>
</reference>
<keyword evidence="21 24" id="KW-0624">Polysaccharide degradation</keyword>
<dbReference type="PANTHER" id="PTHR10876:SF0">
    <property type="entry name" value="ZINC FINGER PROTEIN ZPR1"/>
    <property type="match status" value="1"/>
</dbReference>
<comment type="similarity">
    <text evidence="5 25">Belongs to the ARV1 family.</text>
</comment>
<evidence type="ECO:0000313" key="27">
    <source>
        <dbReference type="EMBL" id="GAW08886.1"/>
    </source>
</evidence>
<dbReference type="Pfam" id="PF04161">
    <property type="entry name" value="Arv1"/>
    <property type="match status" value="1"/>
</dbReference>
<evidence type="ECO:0000256" key="25">
    <source>
        <dbReference type="RuleBase" id="RU368065"/>
    </source>
</evidence>
<dbReference type="Pfam" id="PF03367">
    <property type="entry name" value="Zn_ribbon_ZPR1"/>
    <property type="match status" value="2"/>
</dbReference>
<dbReference type="NCBIfam" id="TIGR00310">
    <property type="entry name" value="ZPR1_znf"/>
    <property type="match status" value="1"/>
</dbReference>
<evidence type="ECO:0000256" key="20">
    <source>
        <dbReference type="ARBA" id="ARBA00023295"/>
    </source>
</evidence>
<evidence type="ECO:0000256" key="13">
    <source>
        <dbReference type="ARBA" id="ARBA00022833"/>
    </source>
</evidence>
<keyword evidence="13" id="KW-0862">Zinc</keyword>
<evidence type="ECO:0000256" key="8">
    <source>
        <dbReference type="ARBA" id="ARBA00022723"/>
    </source>
</evidence>
<name>A0A1Q3ENX9_LENED</name>
<comment type="caution">
    <text evidence="27">The sequence shown here is derived from an EMBL/GenBank/DDBJ whole genome shotgun (WGS) entry which is preliminary data.</text>
</comment>
<keyword evidence="6 25" id="KW-0813">Transport</keyword>
<dbReference type="GO" id="GO:0032366">
    <property type="term" value="P:intracellular sterol transport"/>
    <property type="evidence" value="ECO:0007669"/>
    <property type="project" value="UniProtKB-UniRule"/>
</dbReference>
<reference evidence="27 28" key="1">
    <citation type="submission" date="2016-08" db="EMBL/GenBank/DDBJ databases">
        <authorList>
            <consortium name="Lentinula edodes genome sequencing consortium"/>
            <person name="Sakamoto Y."/>
            <person name="Nakade K."/>
            <person name="Sato S."/>
            <person name="Yoshida Y."/>
            <person name="Miyazaki K."/>
            <person name="Natsume S."/>
            <person name="Konno N."/>
        </authorList>
    </citation>
    <scope>NUCLEOTIDE SEQUENCE [LARGE SCALE GENOMIC DNA]</scope>
    <source>
        <strain evidence="27 28">NBRC 111202</strain>
    </source>
</reference>
<dbReference type="InterPro" id="IPR031158">
    <property type="entry name" value="GH10_AS"/>
</dbReference>
<dbReference type="GO" id="GO:0016125">
    <property type="term" value="P:sterol metabolic process"/>
    <property type="evidence" value="ECO:0007669"/>
    <property type="project" value="UniProtKB-UniRule"/>
</dbReference>
<dbReference type="Pfam" id="PF22794">
    <property type="entry name" value="jr-ZPR1"/>
    <property type="match status" value="2"/>
</dbReference>
<dbReference type="GO" id="GO:0097036">
    <property type="term" value="P:regulation of plasma membrane sterol distribution"/>
    <property type="evidence" value="ECO:0007669"/>
    <property type="project" value="UniProtKB-UniRule"/>
</dbReference>
<dbReference type="InterPro" id="IPR017853">
    <property type="entry name" value="GH"/>
</dbReference>
<dbReference type="InterPro" id="IPR004457">
    <property type="entry name" value="Znf_ZPR1"/>
</dbReference>
<keyword evidence="16 25" id="KW-0443">Lipid metabolism</keyword>
<dbReference type="PANTHER" id="PTHR10876">
    <property type="entry name" value="ZINC FINGER PROTEIN ZPR1"/>
    <property type="match status" value="1"/>
</dbReference>
<dbReference type="GO" id="GO:0006665">
    <property type="term" value="P:sphingolipid metabolic process"/>
    <property type="evidence" value="ECO:0007669"/>
    <property type="project" value="UniProtKB-UniRule"/>
</dbReference>
<keyword evidence="11 24" id="KW-0378">Hydrolase</keyword>